<dbReference type="PANTHER" id="PTHR11985">
    <property type="entry name" value="GLYCEROL-3-PHOSPHATE DEHYDROGENASE"/>
    <property type="match status" value="1"/>
</dbReference>
<dbReference type="InterPro" id="IPR006076">
    <property type="entry name" value="FAD-dep_OxRdtase"/>
</dbReference>
<evidence type="ECO:0000256" key="7">
    <source>
        <dbReference type="ARBA" id="ARBA00022837"/>
    </source>
</evidence>
<evidence type="ECO:0000256" key="1">
    <source>
        <dbReference type="ARBA" id="ARBA00001974"/>
    </source>
</evidence>
<dbReference type="InterPro" id="IPR031656">
    <property type="entry name" value="DAO_C"/>
</dbReference>
<evidence type="ECO:0000256" key="3">
    <source>
        <dbReference type="ARBA" id="ARBA00007330"/>
    </source>
</evidence>
<dbReference type="PROSITE" id="PS50222">
    <property type="entry name" value="EF_HAND_2"/>
    <property type="match status" value="2"/>
</dbReference>
<feature type="domain" description="EF-hand" evidence="11">
    <location>
        <begin position="686"/>
        <end position="721"/>
    </location>
</feature>
<evidence type="ECO:0000256" key="5">
    <source>
        <dbReference type="ARBA" id="ARBA00022630"/>
    </source>
</evidence>
<dbReference type="Gene3D" id="3.50.50.60">
    <property type="entry name" value="FAD/NAD(P)-binding domain"/>
    <property type="match status" value="2"/>
</dbReference>
<dbReference type="Pfam" id="PF01266">
    <property type="entry name" value="DAO"/>
    <property type="match status" value="2"/>
</dbReference>
<dbReference type="Pfam" id="PF13499">
    <property type="entry name" value="EF-hand_7"/>
    <property type="match status" value="1"/>
</dbReference>
<comment type="pathway">
    <text evidence="2">Polyol metabolism; glycerol degradation.</text>
</comment>
<dbReference type="SUPFAM" id="SSF47473">
    <property type="entry name" value="EF-hand"/>
    <property type="match status" value="1"/>
</dbReference>
<sequence>MAGLCEGGNEPPGSLKASQMDDARMCLSVALTATRHGATVANHVKVTKLLKEKDAAGKPVLCGASLRDEVTGKEWDVRAKCIINATGPMTDTIRKMDNPKVKEICCPSSGVHIVLPGYYSEALHNICHHAVRSMLAEALKEVGFTVHQEVQGVATQGSVRRIDIIAIKNNSAYILDPTIRFETHADQPHEVDSEKKWIYEPTIPFYKDKYSLSHIDVIGLMVGAQDGRVIFFLPWLKHTIAGTTDLPCEVTHNPKPTEDEIMFILEEVKNYLNPDVEVRRGDVLSAWSGIRPLVSDPNKEDTQSLARNHIVHVSESKLVTIAGGKWTTFRAMAEHTVDAAIKACDLKPKYEKCQTDGLRVEGAHNWTPTMYIRLVQDAGLECEVAQHLAQSYGDRAFNVAKLASLTGKRWPIIGKKIHPEFPYIDAEIRYAVKEYACTAIDVIARRLRLAFLNNQAAQESLPLIIDILAEELKWSNDMKKAAEMRFLRRVKGCTRRDLIRNEDIRKELNKKVEDYKEKWREHLSRVDSERIPALIQQYQRKGKRDVKRPRKRIGEEMSEGSEIGRGVRQGCTLSPTLFNIYLEDLVKNCFQNMGGVIVGGRRLKCTRFADDMALLAEEEVILRDMLLELNDSCEQYRLKIYANKTKIMVVGGKKQFEEAQSFLQFEMGQMVNRASKDKIPINLSKDEIQSYIKRFQIIDKDRKGYVSITDIRRSLQHTGEEVSGEELHEILREIDTNMNGQVELDEYLQMMSAIKSGHVAYSRFARMAEMEEEHHERELLKKQISVERSGGGL</sequence>
<comment type="similarity">
    <text evidence="3">Belongs to the FAD-dependent glycerol-3-phosphate dehydrogenase family.</text>
</comment>
<evidence type="ECO:0000259" key="11">
    <source>
        <dbReference type="PROSITE" id="PS50222"/>
    </source>
</evidence>
<reference evidence="12 13" key="1">
    <citation type="journal article" date="2022" name="Allergy">
        <title>Genome assembly and annotation of Periplaneta americana reveal a comprehensive cockroach allergen profile.</title>
        <authorList>
            <person name="Wang L."/>
            <person name="Xiong Q."/>
            <person name="Saelim N."/>
            <person name="Wang L."/>
            <person name="Nong W."/>
            <person name="Wan A.T."/>
            <person name="Shi M."/>
            <person name="Liu X."/>
            <person name="Cao Q."/>
            <person name="Hui J.H.L."/>
            <person name="Sookrung N."/>
            <person name="Leung T.F."/>
            <person name="Tungtrongchitr A."/>
            <person name="Tsui S.K.W."/>
        </authorList>
    </citation>
    <scope>NUCLEOTIDE SEQUENCE [LARGE SCALE GENOMIC DNA]</scope>
    <source>
        <strain evidence="12">PWHHKU_190912</strain>
    </source>
</reference>
<dbReference type="InterPro" id="IPR000447">
    <property type="entry name" value="G3P_DH_FAD-dep"/>
</dbReference>
<protein>
    <recommendedName>
        <fullName evidence="4">glycerol-3-phosphate dehydrogenase</fullName>
        <ecNumber evidence="4">1.1.5.3</ecNumber>
    </recommendedName>
</protein>
<dbReference type="Proteomes" id="UP001148838">
    <property type="component" value="Unassembled WGS sequence"/>
</dbReference>
<dbReference type="EC" id="1.1.5.3" evidence="4"/>
<dbReference type="SMART" id="SM00054">
    <property type="entry name" value="EFh"/>
    <property type="match status" value="2"/>
</dbReference>
<keyword evidence="7" id="KW-0106">Calcium</keyword>
<evidence type="ECO:0000313" key="12">
    <source>
        <dbReference type="EMBL" id="KAJ4442049.1"/>
    </source>
</evidence>
<dbReference type="InterPro" id="IPR000477">
    <property type="entry name" value="RT_dom"/>
</dbReference>
<accession>A0ABQ8T6C5</accession>
<keyword evidence="8" id="KW-0809">Transit peptide</keyword>
<evidence type="ECO:0000256" key="2">
    <source>
        <dbReference type="ARBA" id="ARBA00004745"/>
    </source>
</evidence>
<evidence type="ECO:0000256" key="9">
    <source>
        <dbReference type="ARBA" id="ARBA00023002"/>
    </source>
</evidence>
<keyword evidence="5" id="KW-0285">Flavoprotein</keyword>
<feature type="domain" description="EF-hand" evidence="11">
    <location>
        <begin position="722"/>
        <end position="757"/>
    </location>
</feature>
<dbReference type="Pfam" id="PF16901">
    <property type="entry name" value="DAO_C"/>
    <property type="match status" value="1"/>
</dbReference>
<dbReference type="Gene3D" id="1.10.8.870">
    <property type="entry name" value="Alpha-glycerophosphate oxidase, cap domain"/>
    <property type="match status" value="1"/>
</dbReference>
<dbReference type="InterPro" id="IPR038299">
    <property type="entry name" value="DAO_C_sf"/>
</dbReference>
<keyword evidence="13" id="KW-1185">Reference proteome</keyword>
<gene>
    <name evidence="12" type="ORF">ANN_11915</name>
</gene>
<organism evidence="12 13">
    <name type="scientific">Periplaneta americana</name>
    <name type="common">American cockroach</name>
    <name type="synonym">Blatta americana</name>
    <dbReference type="NCBI Taxonomy" id="6978"/>
    <lineage>
        <taxon>Eukaryota</taxon>
        <taxon>Metazoa</taxon>
        <taxon>Ecdysozoa</taxon>
        <taxon>Arthropoda</taxon>
        <taxon>Hexapoda</taxon>
        <taxon>Insecta</taxon>
        <taxon>Pterygota</taxon>
        <taxon>Neoptera</taxon>
        <taxon>Polyneoptera</taxon>
        <taxon>Dictyoptera</taxon>
        <taxon>Blattodea</taxon>
        <taxon>Blattoidea</taxon>
        <taxon>Blattidae</taxon>
        <taxon>Blattinae</taxon>
        <taxon>Periplaneta</taxon>
    </lineage>
</organism>
<dbReference type="InterPro" id="IPR002048">
    <property type="entry name" value="EF_hand_dom"/>
</dbReference>
<dbReference type="InterPro" id="IPR036188">
    <property type="entry name" value="FAD/NAD-bd_sf"/>
</dbReference>
<evidence type="ECO:0000256" key="4">
    <source>
        <dbReference type="ARBA" id="ARBA00013029"/>
    </source>
</evidence>
<proteinExistence type="inferred from homology"/>
<keyword evidence="9" id="KW-0560">Oxidoreductase</keyword>
<dbReference type="PROSITE" id="PS00018">
    <property type="entry name" value="EF_HAND_1"/>
    <property type="match status" value="1"/>
</dbReference>
<keyword evidence="10" id="KW-0175">Coiled coil</keyword>
<dbReference type="Gene3D" id="3.30.9.10">
    <property type="entry name" value="D-Amino Acid Oxidase, subunit A, domain 2"/>
    <property type="match status" value="1"/>
</dbReference>
<dbReference type="SUPFAM" id="SSF51905">
    <property type="entry name" value="FAD/NAD(P)-binding domain"/>
    <property type="match status" value="1"/>
</dbReference>
<comment type="caution">
    <text evidence="12">The sequence shown here is derived from an EMBL/GenBank/DDBJ whole genome shotgun (WGS) entry which is preliminary data.</text>
</comment>
<dbReference type="Pfam" id="PF00078">
    <property type="entry name" value="RVT_1"/>
    <property type="match status" value="1"/>
</dbReference>
<comment type="cofactor">
    <cofactor evidence="1">
        <name>FAD</name>
        <dbReference type="ChEBI" id="CHEBI:57692"/>
    </cofactor>
</comment>
<dbReference type="PANTHER" id="PTHR11985:SF15">
    <property type="entry name" value="GLYCEROL-3-PHOSPHATE DEHYDROGENASE, MITOCHONDRIAL"/>
    <property type="match status" value="1"/>
</dbReference>
<evidence type="ECO:0000256" key="10">
    <source>
        <dbReference type="SAM" id="Coils"/>
    </source>
</evidence>
<name>A0ABQ8T6C5_PERAM</name>
<dbReference type="EMBL" id="JAJSOF020000015">
    <property type="protein sequence ID" value="KAJ4442049.1"/>
    <property type="molecule type" value="Genomic_DNA"/>
</dbReference>
<evidence type="ECO:0000313" key="13">
    <source>
        <dbReference type="Proteomes" id="UP001148838"/>
    </source>
</evidence>
<dbReference type="InterPro" id="IPR011992">
    <property type="entry name" value="EF-hand-dom_pair"/>
</dbReference>
<dbReference type="InterPro" id="IPR018247">
    <property type="entry name" value="EF_Hand_1_Ca_BS"/>
</dbReference>
<dbReference type="CDD" id="cd00051">
    <property type="entry name" value="EFh"/>
    <property type="match status" value="1"/>
</dbReference>
<dbReference type="Gene3D" id="1.10.238.10">
    <property type="entry name" value="EF-hand"/>
    <property type="match status" value="1"/>
</dbReference>
<evidence type="ECO:0000256" key="8">
    <source>
        <dbReference type="ARBA" id="ARBA00022946"/>
    </source>
</evidence>
<feature type="coiled-coil region" evidence="10">
    <location>
        <begin position="498"/>
        <end position="525"/>
    </location>
</feature>
<keyword evidence="6" id="KW-0274">FAD</keyword>
<evidence type="ECO:0000256" key="6">
    <source>
        <dbReference type="ARBA" id="ARBA00022827"/>
    </source>
</evidence>